<protein>
    <submittedName>
        <fullName evidence="2">Uncharacterized protein</fullName>
    </submittedName>
</protein>
<dbReference type="Proteomes" id="UP001305414">
    <property type="component" value="Unassembled WGS sequence"/>
</dbReference>
<keyword evidence="3" id="KW-1185">Reference proteome</keyword>
<reference evidence="2 3" key="1">
    <citation type="submission" date="2023-10" db="EMBL/GenBank/DDBJ databases">
        <title>Draft genome sequence of Xylaria bambusicola isolate GMP-LS, the root and basal stem rot pathogen of sugarcane in Indonesia.</title>
        <authorList>
            <person name="Selvaraj P."/>
            <person name="Muralishankar V."/>
            <person name="Muruganantham S."/>
            <person name="Sp S."/>
            <person name="Haryani S."/>
            <person name="Lau K.J.X."/>
            <person name="Naqvi N.I."/>
        </authorList>
    </citation>
    <scope>NUCLEOTIDE SEQUENCE [LARGE SCALE GENOMIC DNA]</scope>
    <source>
        <strain evidence="2">GMP-LS</strain>
    </source>
</reference>
<evidence type="ECO:0000313" key="2">
    <source>
        <dbReference type="EMBL" id="KAK5630885.1"/>
    </source>
</evidence>
<dbReference type="EMBL" id="JAWHQM010000017">
    <property type="protein sequence ID" value="KAK5630885.1"/>
    <property type="molecule type" value="Genomic_DNA"/>
</dbReference>
<feature type="compositionally biased region" description="Basic and acidic residues" evidence="1">
    <location>
        <begin position="39"/>
        <end position="52"/>
    </location>
</feature>
<name>A0AAN7UEL4_9PEZI</name>
<evidence type="ECO:0000313" key="3">
    <source>
        <dbReference type="Proteomes" id="UP001305414"/>
    </source>
</evidence>
<accession>A0AAN7UEL4</accession>
<feature type="region of interest" description="Disordered" evidence="1">
    <location>
        <begin position="1"/>
        <end position="63"/>
    </location>
</feature>
<comment type="caution">
    <text evidence="2">The sequence shown here is derived from an EMBL/GenBank/DDBJ whole genome shotgun (WGS) entry which is preliminary data.</text>
</comment>
<dbReference type="AlphaFoldDB" id="A0AAN7UEL4"/>
<proteinExistence type="predicted"/>
<sequence>MHPHPVEDNHAGRVGYNSSDSEGHLSLRFRPASGSESQEALKGRNYRSRETENSSLSNPTKAFDTWDSDSGSSIINVRDLGFDIAPYSTCVIDDLSVRGVLSADEFRAHLNLEPEAEASVKRSIKEKIKSCLVRNQPHLGFKDGTYLPINDLYTILSNESIRALLQEEFPLKQYKDICSDLEVYLCRRRILGILLYMYPTDLRLFQDFVSGNITDQDLPLTPMGSLDEPGFRKRCGKEDTTTMMKWEGNDIALFYIYQPIFLAPFFDIQEKRLCNYSLDEVIRLPWLNCEFKNRGGNGMVHRVEIHPSHHNFKSCQVRSIS</sequence>
<gene>
    <name evidence="2" type="ORF">RRF57_006600</name>
</gene>
<feature type="compositionally biased region" description="Basic and acidic residues" evidence="1">
    <location>
        <begin position="1"/>
        <end position="11"/>
    </location>
</feature>
<evidence type="ECO:0000256" key="1">
    <source>
        <dbReference type="SAM" id="MobiDB-lite"/>
    </source>
</evidence>
<organism evidence="2 3">
    <name type="scientific">Xylaria bambusicola</name>
    <dbReference type="NCBI Taxonomy" id="326684"/>
    <lineage>
        <taxon>Eukaryota</taxon>
        <taxon>Fungi</taxon>
        <taxon>Dikarya</taxon>
        <taxon>Ascomycota</taxon>
        <taxon>Pezizomycotina</taxon>
        <taxon>Sordariomycetes</taxon>
        <taxon>Xylariomycetidae</taxon>
        <taxon>Xylariales</taxon>
        <taxon>Xylariaceae</taxon>
        <taxon>Xylaria</taxon>
    </lineage>
</organism>